<evidence type="ECO:0000256" key="1">
    <source>
        <dbReference type="ARBA" id="ARBA00004651"/>
    </source>
</evidence>
<evidence type="ECO:0000259" key="8">
    <source>
        <dbReference type="Pfam" id="PF04290"/>
    </source>
</evidence>
<dbReference type="KEGG" id="thas:C6Y53_08870"/>
<keyword evidence="2 7" id="KW-0813">Transport</keyword>
<feature type="transmembrane region" description="Helical" evidence="7">
    <location>
        <begin position="75"/>
        <end position="97"/>
    </location>
</feature>
<evidence type="ECO:0000256" key="3">
    <source>
        <dbReference type="ARBA" id="ARBA00022475"/>
    </source>
</evidence>
<organism evidence="9 10">
    <name type="scientific">Pukyongiella litopenaei</name>
    <dbReference type="NCBI Taxonomy" id="2605946"/>
    <lineage>
        <taxon>Bacteria</taxon>
        <taxon>Pseudomonadati</taxon>
        <taxon>Pseudomonadota</taxon>
        <taxon>Alphaproteobacteria</taxon>
        <taxon>Rhodobacterales</taxon>
        <taxon>Paracoccaceae</taxon>
        <taxon>Pukyongiella</taxon>
    </lineage>
</organism>
<feature type="transmembrane region" description="Helical" evidence="7">
    <location>
        <begin position="109"/>
        <end position="130"/>
    </location>
</feature>
<comment type="similarity">
    <text evidence="7">Belongs to the TRAP transporter small permease family.</text>
</comment>
<feature type="domain" description="Tripartite ATP-independent periplasmic transporters DctQ component" evidence="8">
    <location>
        <begin position="64"/>
        <end position="173"/>
    </location>
</feature>
<dbReference type="AlphaFoldDB" id="A0A2S0MPH9"/>
<evidence type="ECO:0000256" key="5">
    <source>
        <dbReference type="ARBA" id="ARBA00022989"/>
    </source>
</evidence>
<keyword evidence="10" id="KW-1185">Reference proteome</keyword>
<comment type="subunit">
    <text evidence="7">The complex comprises the extracytoplasmic solute receptor protein and the two transmembrane proteins.</text>
</comment>
<comment type="function">
    <text evidence="7">Part of the tripartite ATP-independent periplasmic (TRAP) transport system.</text>
</comment>
<evidence type="ECO:0000256" key="6">
    <source>
        <dbReference type="ARBA" id="ARBA00023136"/>
    </source>
</evidence>
<dbReference type="EMBL" id="CP027665">
    <property type="protein sequence ID" value="AVO37799.1"/>
    <property type="molecule type" value="Genomic_DNA"/>
</dbReference>
<protein>
    <recommendedName>
        <fullName evidence="7">TRAP transporter small permease protein</fullName>
    </recommendedName>
</protein>
<keyword evidence="7" id="KW-0997">Cell inner membrane</keyword>
<dbReference type="Proteomes" id="UP000237655">
    <property type="component" value="Chromosome"/>
</dbReference>
<keyword evidence="5 7" id="KW-1133">Transmembrane helix</keyword>
<reference evidence="10" key="1">
    <citation type="submission" date="2018-03" db="EMBL/GenBank/DDBJ databases">
        <title>Genomic analysis of the strain SH-1 isolated from shrimp intestine.</title>
        <authorList>
            <person name="Kim Y.-S."/>
            <person name="Kim S.-E."/>
            <person name="Kim K.-H."/>
        </authorList>
    </citation>
    <scope>NUCLEOTIDE SEQUENCE [LARGE SCALE GENOMIC DNA]</scope>
    <source>
        <strain evidence="10">SH-1</strain>
    </source>
</reference>
<keyword evidence="3" id="KW-1003">Cell membrane</keyword>
<evidence type="ECO:0000313" key="9">
    <source>
        <dbReference type="EMBL" id="AVO37799.1"/>
    </source>
</evidence>
<evidence type="ECO:0000256" key="7">
    <source>
        <dbReference type="RuleBase" id="RU369079"/>
    </source>
</evidence>
<name>A0A2S0MPH9_9RHOB</name>
<dbReference type="GO" id="GO:0005886">
    <property type="term" value="C:plasma membrane"/>
    <property type="evidence" value="ECO:0007669"/>
    <property type="project" value="UniProtKB-SubCell"/>
</dbReference>
<accession>A0A2S0MPH9</accession>
<comment type="subcellular location">
    <subcellularLocation>
        <location evidence="7">Cell inner membrane</location>
        <topology evidence="7">Multi-pass membrane protein</topology>
    </subcellularLocation>
    <subcellularLocation>
        <location evidence="1">Cell membrane</location>
        <topology evidence="1">Multi-pass membrane protein</topology>
    </subcellularLocation>
</comment>
<evidence type="ECO:0000313" key="10">
    <source>
        <dbReference type="Proteomes" id="UP000237655"/>
    </source>
</evidence>
<evidence type="ECO:0000256" key="4">
    <source>
        <dbReference type="ARBA" id="ARBA00022692"/>
    </source>
</evidence>
<dbReference type="RefSeq" id="WP_106472117.1">
    <property type="nucleotide sequence ID" value="NZ_CP027665.1"/>
</dbReference>
<dbReference type="InterPro" id="IPR055348">
    <property type="entry name" value="DctQ"/>
</dbReference>
<keyword evidence="4 7" id="KW-0812">Transmembrane</keyword>
<proteinExistence type="inferred from homology"/>
<dbReference type="Pfam" id="PF04290">
    <property type="entry name" value="DctQ"/>
    <property type="match status" value="1"/>
</dbReference>
<evidence type="ECO:0000256" key="2">
    <source>
        <dbReference type="ARBA" id="ARBA00022448"/>
    </source>
</evidence>
<feature type="transmembrane region" description="Helical" evidence="7">
    <location>
        <begin position="12"/>
        <end position="36"/>
    </location>
</feature>
<keyword evidence="6 7" id="KW-0472">Membrane</keyword>
<dbReference type="GO" id="GO:0022857">
    <property type="term" value="F:transmembrane transporter activity"/>
    <property type="evidence" value="ECO:0007669"/>
    <property type="project" value="UniProtKB-UniRule"/>
</dbReference>
<sequence>MHRLMLALARFMAIAGGAVLSLLILLTCISITGRLLNGLFHGDWMESIAPGFSAWVLGLGVGPVNGDFELVEAGVAFAIFAFLPLCQITSGHAAVDIVANHFPSWLSRFLRAATEVVFAVVLVLIAERLFEGMMSKKGYGETTFLLQFPIWWAYAASLAGAVVAAVVAVYMAVVRCYESLTGRVLIHDGVETGT</sequence>
<feature type="transmembrane region" description="Helical" evidence="7">
    <location>
        <begin position="150"/>
        <end position="173"/>
    </location>
</feature>
<gene>
    <name evidence="9" type="ORF">C6Y53_08870</name>
</gene>